<sequence length="341" mass="38157">MRVSLGPSEVGKLLNGVVTVCKQRDVSVSSLRSALIAKICEEGNSLGDLFVPTVEIPVVEPHTKSQALVVVGMKKQLDYSLHPLVSGFPFREEDIRFEEMHYQDPMTSGLCVIGVNDGCDDLPELRKKNWINCFDIDAQLGRQTLNNDIRGKVVATQPYEHVTRYRLEKVFTRLKSQFKRASFELMHCDLQSEEAFEAARKGAVRPSVQDAPIVYDIAIKYFKPPHIGLQIQCTGVNVKFLTSFVQELGFMVDSTASVRRLHCSRVGPFLAENAIVPRDISLSSIIKNVVNNRRIIAGYKTGPSLSSAEYTPSEEEHTEEEESVKDVDCVKMSWARGYTSV</sequence>
<protein>
    <recommendedName>
        <fullName evidence="2">Pseudouridine synthase II N-terminal domain-containing protein</fullName>
    </recommendedName>
</protein>
<keyword evidence="4" id="KW-1185">Reference proteome</keyword>
<feature type="domain" description="Pseudouridine synthase II N-terminal" evidence="2">
    <location>
        <begin position="104"/>
        <end position="234"/>
    </location>
</feature>
<accession>A0AA39LP30</accession>
<name>A0AA39LP30_9BILA</name>
<evidence type="ECO:0000259" key="2">
    <source>
        <dbReference type="Pfam" id="PF01509"/>
    </source>
</evidence>
<comment type="similarity">
    <text evidence="1">Belongs to the pseudouridine synthase TruB family.</text>
</comment>
<reference evidence="3" key="1">
    <citation type="submission" date="2023-06" db="EMBL/GenBank/DDBJ databases">
        <title>Genomic analysis of the entomopathogenic nematode Steinernema hermaphroditum.</title>
        <authorList>
            <person name="Schwarz E.M."/>
            <person name="Heppert J.K."/>
            <person name="Baniya A."/>
            <person name="Schwartz H.T."/>
            <person name="Tan C.-H."/>
            <person name="Antoshechkin I."/>
            <person name="Sternberg P.W."/>
            <person name="Goodrich-Blair H."/>
            <person name="Dillman A.R."/>
        </authorList>
    </citation>
    <scope>NUCLEOTIDE SEQUENCE</scope>
    <source>
        <strain evidence="3">PS9179</strain>
        <tissue evidence="3">Whole animal</tissue>
    </source>
</reference>
<dbReference type="GO" id="GO:0003723">
    <property type="term" value="F:RNA binding"/>
    <property type="evidence" value="ECO:0007669"/>
    <property type="project" value="InterPro"/>
</dbReference>
<dbReference type="PANTHER" id="PTHR13195">
    <property type="entry name" value="PSEUDOURIDINE SYNTHASE-RELATED"/>
    <property type="match status" value="1"/>
</dbReference>
<dbReference type="Pfam" id="PF01509">
    <property type="entry name" value="TruB_N"/>
    <property type="match status" value="1"/>
</dbReference>
<evidence type="ECO:0000313" key="4">
    <source>
        <dbReference type="Proteomes" id="UP001175271"/>
    </source>
</evidence>
<dbReference type="InterPro" id="IPR039048">
    <property type="entry name" value="Trub2"/>
</dbReference>
<dbReference type="GO" id="GO:0009982">
    <property type="term" value="F:pseudouridine synthase activity"/>
    <property type="evidence" value="ECO:0007669"/>
    <property type="project" value="InterPro"/>
</dbReference>
<dbReference type="InterPro" id="IPR002501">
    <property type="entry name" value="PsdUridine_synth_N"/>
</dbReference>
<dbReference type="EMBL" id="JAUCMV010000004">
    <property type="protein sequence ID" value="KAK0404477.1"/>
    <property type="molecule type" value="Genomic_DNA"/>
</dbReference>
<proteinExistence type="inferred from homology"/>
<dbReference type="GO" id="GO:0006396">
    <property type="term" value="P:RNA processing"/>
    <property type="evidence" value="ECO:0007669"/>
    <property type="project" value="InterPro"/>
</dbReference>
<dbReference type="PANTHER" id="PTHR13195:SF0">
    <property type="entry name" value="PSEUDOURIDYLATE SYNTHASE TRUB2, MITOCHONDRIAL"/>
    <property type="match status" value="1"/>
</dbReference>
<dbReference type="Gene3D" id="3.30.2350.10">
    <property type="entry name" value="Pseudouridine synthase"/>
    <property type="match status" value="1"/>
</dbReference>
<comment type="caution">
    <text evidence="3">The sequence shown here is derived from an EMBL/GenBank/DDBJ whole genome shotgun (WGS) entry which is preliminary data.</text>
</comment>
<evidence type="ECO:0000256" key="1">
    <source>
        <dbReference type="ARBA" id="ARBA00008999"/>
    </source>
</evidence>
<dbReference type="AlphaFoldDB" id="A0AA39LP30"/>
<dbReference type="GO" id="GO:0001522">
    <property type="term" value="P:pseudouridine synthesis"/>
    <property type="evidence" value="ECO:0007669"/>
    <property type="project" value="InterPro"/>
</dbReference>
<organism evidence="3 4">
    <name type="scientific">Steinernema hermaphroditum</name>
    <dbReference type="NCBI Taxonomy" id="289476"/>
    <lineage>
        <taxon>Eukaryota</taxon>
        <taxon>Metazoa</taxon>
        <taxon>Ecdysozoa</taxon>
        <taxon>Nematoda</taxon>
        <taxon>Chromadorea</taxon>
        <taxon>Rhabditida</taxon>
        <taxon>Tylenchina</taxon>
        <taxon>Panagrolaimomorpha</taxon>
        <taxon>Strongyloidoidea</taxon>
        <taxon>Steinernematidae</taxon>
        <taxon>Steinernema</taxon>
    </lineage>
</organism>
<evidence type="ECO:0000313" key="3">
    <source>
        <dbReference type="EMBL" id="KAK0404477.1"/>
    </source>
</evidence>
<dbReference type="SUPFAM" id="SSF55120">
    <property type="entry name" value="Pseudouridine synthase"/>
    <property type="match status" value="1"/>
</dbReference>
<dbReference type="Proteomes" id="UP001175271">
    <property type="component" value="Unassembled WGS sequence"/>
</dbReference>
<dbReference type="InterPro" id="IPR020103">
    <property type="entry name" value="PsdUridine_synth_cat_dom_sf"/>
</dbReference>
<gene>
    <name evidence="3" type="ORF">QR680_017469</name>
</gene>